<keyword evidence="2" id="KW-1185">Reference proteome</keyword>
<gene>
    <name evidence="1" type="ORF">EZ315_11325</name>
</gene>
<name>A0A4Z0V1Y0_9BACT</name>
<comment type="caution">
    <text evidence="1">The sequence shown here is derived from an EMBL/GenBank/DDBJ whole genome shotgun (WGS) entry which is preliminary data.</text>
</comment>
<sequence length="195" mass="23039">MTYNTHRPRLALPEYGRAVQRMVDHCLTIEDREERTRCAYSIISTMSRVQPKVKEQEDWKQILWDHLAYMSGYKLDIDYPVEVSAPDKYSSQPDKVPYPRRHIRYRHYGKDIELIIAKAIEMPEGRERDELVMLVANHMKKLLLAVNKDSIDDTKIFKDLAEYSHGMLRIDPENMRLHEFKIVAPPATGKKKKKR</sequence>
<protein>
    <submittedName>
        <fullName evidence="1">DUF4290 domain-containing protein</fullName>
    </submittedName>
</protein>
<organism evidence="1 2">
    <name type="scientific">Duncaniella freteri</name>
    <dbReference type="NCBI Taxonomy" id="2530391"/>
    <lineage>
        <taxon>Bacteria</taxon>
        <taxon>Pseudomonadati</taxon>
        <taxon>Bacteroidota</taxon>
        <taxon>Bacteroidia</taxon>
        <taxon>Bacteroidales</taxon>
        <taxon>Muribaculaceae</taxon>
        <taxon>Duncaniella</taxon>
    </lineage>
</organism>
<dbReference type="Proteomes" id="UP000297635">
    <property type="component" value="Unassembled WGS sequence"/>
</dbReference>
<evidence type="ECO:0000313" key="1">
    <source>
        <dbReference type="EMBL" id="TGG37162.1"/>
    </source>
</evidence>
<dbReference type="AlphaFoldDB" id="A0A4Z0V1Y0"/>
<evidence type="ECO:0000313" key="2">
    <source>
        <dbReference type="Proteomes" id="UP000297635"/>
    </source>
</evidence>
<accession>A0A4Z0V1Y0</accession>
<dbReference type="EMBL" id="SJSA01000002">
    <property type="protein sequence ID" value="TGG37162.1"/>
    <property type="molecule type" value="Genomic_DNA"/>
</dbReference>
<dbReference type="Pfam" id="PF14123">
    <property type="entry name" value="DUF4290"/>
    <property type="match status" value="1"/>
</dbReference>
<reference evidence="1 2" key="1">
    <citation type="submission" date="2019-02" db="EMBL/GenBank/DDBJ databases">
        <title>Isolation and identification of novel species under the genus Muribaculum.</title>
        <authorList>
            <person name="Miyake S."/>
            <person name="Ding Y."/>
            <person name="Low A."/>
            <person name="Soh M."/>
            <person name="Seedorf H."/>
        </authorList>
    </citation>
    <scope>NUCLEOTIDE SEQUENCE [LARGE SCALE GENOMIC DNA]</scope>
    <source>
        <strain evidence="1 2">TLL-A3</strain>
    </source>
</reference>
<proteinExistence type="predicted"/>
<dbReference type="InterPro" id="IPR025632">
    <property type="entry name" value="DUF4290"/>
</dbReference>